<dbReference type="RefSeq" id="WP_380902897.1">
    <property type="nucleotide sequence ID" value="NZ_JBHUFU010000013.1"/>
</dbReference>
<keyword evidence="3" id="KW-1185">Reference proteome</keyword>
<gene>
    <name evidence="2" type="ORF">ACFSJS_21205</name>
</gene>
<protein>
    <recommendedName>
        <fullName evidence="4">DUF3309 domain-containing protein</fullName>
    </recommendedName>
</protein>
<evidence type="ECO:0008006" key="4">
    <source>
        <dbReference type="Google" id="ProtNLM"/>
    </source>
</evidence>
<keyword evidence="1" id="KW-1133">Transmembrane helix</keyword>
<dbReference type="Proteomes" id="UP001597365">
    <property type="component" value="Unassembled WGS sequence"/>
</dbReference>
<evidence type="ECO:0000256" key="1">
    <source>
        <dbReference type="SAM" id="Phobius"/>
    </source>
</evidence>
<proteinExistence type="predicted"/>
<name>A0ABW4PRW3_9ACTN</name>
<organism evidence="2 3">
    <name type="scientific">Streptomyces desertarenae</name>
    <dbReference type="NCBI Taxonomy" id="2666184"/>
    <lineage>
        <taxon>Bacteria</taxon>
        <taxon>Bacillati</taxon>
        <taxon>Actinomycetota</taxon>
        <taxon>Actinomycetes</taxon>
        <taxon>Kitasatosporales</taxon>
        <taxon>Streptomycetaceae</taxon>
        <taxon>Streptomyces</taxon>
    </lineage>
</organism>
<feature type="transmembrane region" description="Helical" evidence="1">
    <location>
        <begin position="42"/>
        <end position="62"/>
    </location>
</feature>
<sequence length="63" mass="6236">MRIVAGALIALLGLALALFGPGSSAAAGSRAGRRFQSSDTPAFRLLGPVLVVLGLLYAAGLLG</sequence>
<keyword evidence="1" id="KW-0472">Membrane</keyword>
<comment type="caution">
    <text evidence="2">The sequence shown here is derived from an EMBL/GenBank/DDBJ whole genome shotgun (WGS) entry which is preliminary data.</text>
</comment>
<accession>A0ABW4PRW3</accession>
<evidence type="ECO:0000313" key="3">
    <source>
        <dbReference type="Proteomes" id="UP001597365"/>
    </source>
</evidence>
<reference evidence="3" key="1">
    <citation type="journal article" date="2019" name="Int. J. Syst. Evol. Microbiol.">
        <title>The Global Catalogue of Microorganisms (GCM) 10K type strain sequencing project: providing services to taxonomists for standard genome sequencing and annotation.</title>
        <authorList>
            <consortium name="The Broad Institute Genomics Platform"/>
            <consortium name="The Broad Institute Genome Sequencing Center for Infectious Disease"/>
            <person name="Wu L."/>
            <person name="Ma J."/>
        </authorList>
    </citation>
    <scope>NUCLEOTIDE SEQUENCE [LARGE SCALE GENOMIC DNA]</scope>
    <source>
        <strain evidence="3">CGMCC 4.7455</strain>
    </source>
</reference>
<keyword evidence="1" id="KW-0812">Transmembrane</keyword>
<dbReference type="EMBL" id="JBHUFU010000013">
    <property type="protein sequence ID" value="MFD1832141.1"/>
    <property type="molecule type" value="Genomic_DNA"/>
</dbReference>
<evidence type="ECO:0000313" key="2">
    <source>
        <dbReference type="EMBL" id="MFD1832141.1"/>
    </source>
</evidence>